<gene>
    <name evidence="2" type="ORF">JF539_11130</name>
</gene>
<accession>A0A939J4N5</accession>
<evidence type="ECO:0000313" key="2">
    <source>
        <dbReference type="EMBL" id="MBN9670889.1"/>
    </source>
</evidence>
<dbReference type="Proteomes" id="UP000664096">
    <property type="component" value="Unassembled WGS sequence"/>
</dbReference>
<name>A0A939J4N5_9HYPH</name>
<organism evidence="2 3">
    <name type="scientific">Roseibium aggregatum</name>
    <dbReference type="NCBI Taxonomy" id="187304"/>
    <lineage>
        <taxon>Bacteria</taxon>
        <taxon>Pseudomonadati</taxon>
        <taxon>Pseudomonadota</taxon>
        <taxon>Alphaproteobacteria</taxon>
        <taxon>Hyphomicrobiales</taxon>
        <taxon>Stappiaceae</taxon>
        <taxon>Roseibium</taxon>
    </lineage>
</organism>
<feature type="region of interest" description="Disordered" evidence="1">
    <location>
        <begin position="174"/>
        <end position="195"/>
    </location>
</feature>
<comment type="caution">
    <text evidence="2">The sequence shown here is derived from an EMBL/GenBank/DDBJ whole genome shotgun (WGS) entry which is preliminary data.</text>
</comment>
<dbReference type="AlphaFoldDB" id="A0A939J4N5"/>
<protein>
    <submittedName>
        <fullName evidence="2">Uncharacterized protein</fullName>
    </submittedName>
</protein>
<evidence type="ECO:0000313" key="3">
    <source>
        <dbReference type="Proteomes" id="UP000664096"/>
    </source>
</evidence>
<dbReference type="RefSeq" id="WP_207140454.1">
    <property type="nucleotide sequence ID" value="NZ_JAEKJZ010000001.1"/>
</dbReference>
<dbReference type="EMBL" id="JAEKJZ010000001">
    <property type="protein sequence ID" value="MBN9670889.1"/>
    <property type="molecule type" value="Genomic_DNA"/>
</dbReference>
<sequence>MATNLNLFARAQAIAGLIAIFCLTTPLRAESNFPLGTFQVVNSAGFVEENGIRQPLELDQNAGVATIGRENDGTLLLEINNTQIGLFPVANGLDALSWDAEATALLHDVDIQALLGESDRAEIPVWGARVDWPGNGTVEIVLLPLGIDALTGFVISHPGEKTVVRQMEFRQTFGPANRPEFSHPSHEMAANADND</sequence>
<evidence type="ECO:0000256" key="1">
    <source>
        <dbReference type="SAM" id="MobiDB-lite"/>
    </source>
</evidence>
<reference evidence="2" key="1">
    <citation type="submission" date="2020-12" db="EMBL/GenBank/DDBJ databases">
        <title>Oil enriched cultivation method for isolating marine PHA-producing bacteria.</title>
        <authorList>
            <person name="Zheng W."/>
            <person name="Yu S."/>
            <person name="Huang Y."/>
        </authorList>
    </citation>
    <scope>NUCLEOTIDE SEQUENCE</scope>
    <source>
        <strain evidence="2">SY-2-12</strain>
    </source>
</reference>
<proteinExistence type="predicted"/>